<comment type="caution">
    <text evidence="1">The sequence shown here is derived from an EMBL/GenBank/DDBJ whole genome shotgun (WGS) entry which is preliminary data.</text>
</comment>
<organism evidence="1 2">
    <name type="scientific">Epilithonimonas pallida</name>
    <dbReference type="NCBI Taxonomy" id="373671"/>
    <lineage>
        <taxon>Bacteria</taxon>
        <taxon>Pseudomonadati</taxon>
        <taxon>Bacteroidota</taxon>
        <taxon>Flavobacteriia</taxon>
        <taxon>Flavobacteriales</taxon>
        <taxon>Weeksellaceae</taxon>
        <taxon>Chryseobacterium group</taxon>
        <taxon>Epilithonimonas</taxon>
    </lineage>
</organism>
<name>A0ABY1R9T6_9FLAO</name>
<reference evidence="1 2" key="1">
    <citation type="submission" date="2017-05" db="EMBL/GenBank/DDBJ databases">
        <authorList>
            <person name="Varghese N."/>
            <person name="Submissions S."/>
        </authorList>
    </citation>
    <scope>NUCLEOTIDE SEQUENCE [LARGE SCALE GENOMIC DNA]</scope>
    <source>
        <strain evidence="1 2">DSM 18015</strain>
    </source>
</reference>
<gene>
    <name evidence="1" type="ORF">SAMN05421679_1129</name>
</gene>
<proteinExistence type="predicted"/>
<evidence type="ECO:0000313" key="2">
    <source>
        <dbReference type="Proteomes" id="UP001158050"/>
    </source>
</evidence>
<accession>A0ABY1R9T6</accession>
<sequence length="114" mass="13743">MNSIQFKNPEQIINMGGPWIGQLYFNDKYINDNIVIKNYIEKDNYVYFIQYFLISNKQKDNFFSVIKLNTSNLKVTVSNEKFEKIYIEDIKNEVLYYYEGFHNKLPTKKILLTF</sequence>
<dbReference type="RefSeq" id="WP_283418110.1">
    <property type="nucleotide sequence ID" value="NZ_FXUO01000012.1"/>
</dbReference>
<protein>
    <submittedName>
        <fullName evidence="1">Uncharacterized protein</fullName>
    </submittedName>
</protein>
<dbReference type="Proteomes" id="UP001158050">
    <property type="component" value="Unassembled WGS sequence"/>
</dbReference>
<dbReference type="EMBL" id="FXUO01000012">
    <property type="protein sequence ID" value="SMP97252.1"/>
    <property type="molecule type" value="Genomic_DNA"/>
</dbReference>
<keyword evidence="2" id="KW-1185">Reference proteome</keyword>
<evidence type="ECO:0000313" key="1">
    <source>
        <dbReference type="EMBL" id="SMP97252.1"/>
    </source>
</evidence>